<evidence type="ECO:0000256" key="1">
    <source>
        <dbReference type="SAM" id="MobiDB-lite"/>
    </source>
</evidence>
<organism evidence="2 3">
    <name type="scientific">Brassica cretica</name>
    <name type="common">Mustard</name>
    <dbReference type="NCBI Taxonomy" id="69181"/>
    <lineage>
        <taxon>Eukaryota</taxon>
        <taxon>Viridiplantae</taxon>
        <taxon>Streptophyta</taxon>
        <taxon>Embryophyta</taxon>
        <taxon>Tracheophyta</taxon>
        <taxon>Spermatophyta</taxon>
        <taxon>Magnoliopsida</taxon>
        <taxon>eudicotyledons</taxon>
        <taxon>Gunneridae</taxon>
        <taxon>Pentapetalae</taxon>
        <taxon>rosids</taxon>
        <taxon>malvids</taxon>
        <taxon>Brassicales</taxon>
        <taxon>Brassicaceae</taxon>
        <taxon>Brassiceae</taxon>
        <taxon>Brassica</taxon>
    </lineage>
</organism>
<feature type="region of interest" description="Disordered" evidence="1">
    <location>
        <begin position="31"/>
        <end position="54"/>
    </location>
</feature>
<proteinExistence type="predicted"/>
<comment type="caution">
    <text evidence="2">The sequence shown here is derived from an EMBL/GenBank/DDBJ whole genome shotgun (WGS) entry which is preliminary data.</text>
</comment>
<protein>
    <submittedName>
        <fullName evidence="2">Uncharacterized protein</fullName>
    </submittedName>
</protein>
<dbReference type="EMBL" id="QGKX02001347">
    <property type="protein sequence ID" value="KAF3522982.1"/>
    <property type="molecule type" value="Genomic_DNA"/>
</dbReference>
<evidence type="ECO:0000313" key="3">
    <source>
        <dbReference type="Proteomes" id="UP000712600"/>
    </source>
</evidence>
<sequence>MEESKLRERSRLDRTDVCFAANLDTRSQTATFAESTQPLASTDRQEVTPPDTDVRARTQRKITTRQNGYLFCRSQHRRAWTMNQCFLDPSKVGFVCIAKTDLYPNYGNRVTHQMKTEGEMAEPLTISKGKAKPSCATLHSCRTGAPLMRNQCHTQILMCHSPTMMIV</sequence>
<feature type="compositionally biased region" description="Polar residues" evidence="1">
    <location>
        <begin position="31"/>
        <end position="42"/>
    </location>
</feature>
<evidence type="ECO:0000313" key="2">
    <source>
        <dbReference type="EMBL" id="KAF3522982.1"/>
    </source>
</evidence>
<name>A0A8S9PX03_BRACR</name>
<dbReference type="Proteomes" id="UP000712600">
    <property type="component" value="Unassembled WGS sequence"/>
</dbReference>
<reference evidence="2" key="1">
    <citation type="submission" date="2019-12" db="EMBL/GenBank/DDBJ databases">
        <title>Genome sequencing and annotation of Brassica cretica.</title>
        <authorList>
            <person name="Studholme D.J."/>
            <person name="Sarris P."/>
        </authorList>
    </citation>
    <scope>NUCLEOTIDE SEQUENCE</scope>
    <source>
        <strain evidence="2">PFS-109/04</strain>
        <tissue evidence="2">Leaf</tissue>
    </source>
</reference>
<accession>A0A8S9PX03</accession>
<dbReference type="AlphaFoldDB" id="A0A8S9PX03"/>
<gene>
    <name evidence="2" type="ORF">F2Q69_00048616</name>
</gene>